<keyword evidence="2" id="KW-1185">Reference proteome</keyword>
<gene>
    <name evidence="1" type="ORF">GMARGA_LOCUS42092</name>
</gene>
<feature type="non-terminal residue" evidence="1">
    <location>
        <position position="1"/>
    </location>
</feature>
<evidence type="ECO:0000313" key="1">
    <source>
        <dbReference type="EMBL" id="CAG8853271.1"/>
    </source>
</evidence>
<dbReference type="Proteomes" id="UP000789901">
    <property type="component" value="Unassembled WGS sequence"/>
</dbReference>
<accession>A0ABN7XFS0</accession>
<comment type="caution">
    <text evidence="1">The sequence shown here is derived from an EMBL/GenBank/DDBJ whole genome shotgun (WGS) entry which is preliminary data.</text>
</comment>
<evidence type="ECO:0000313" key="2">
    <source>
        <dbReference type="Proteomes" id="UP000789901"/>
    </source>
</evidence>
<protein>
    <submittedName>
        <fullName evidence="1">37105_t:CDS:1</fullName>
    </submittedName>
</protein>
<name>A0ABN7XFS0_GIGMA</name>
<organism evidence="1 2">
    <name type="scientific">Gigaspora margarita</name>
    <dbReference type="NCBI Taxonomy" id="4874"/>
    <lineage>
        <taxon>Eukaryota</taxon>
        <taxon>Fungi</taxon>
        <taxon>Fungi incertae sedis</taxon>
        <taxon>Mucoromycota</taxon>
        <taxon>Glomeromycotina</taxon>
        <taxon>Glomeromycetes</taxon>
        <taxon>Diversisporales</taxon>
        <taxon>Gigasporaceae</taxon>
        <taxon>Gigaspora</taxon>
    </lineage>
</organism>
<dbReference type="EMBL" id="CAJVQB010121967">
    <property type="protein sequence ID" value="CAG8853271.1"/>
    <property type="molecule type" value="Genomic_DNA"/>
</dbReference>
<proteinExistence type="predicted"/>
<feature type="non-terminal residue" evidence="1">
    <location>
        <position position="80"/>
    </location>
</feature>
<reference evidence="1 2" key="1">
    <citation type="submission" date="2021-06" db="EMBL/GenBank/DDBJ databases">
        <authorList>
            <person name="Kallberg Y."/>
            <person name="Tangrot J."/>
            <person name="Rosling A."/>
        </authorList>
    </citation>
    <scope>NUCLEOTIDE SEQUENCE [LARGE SCALE GENOMIC DNA]</scope>
    <source>
        <strain evidence="1 2">120-4 pot B 10/14</strain>
    </source>
</reference>
<sequence length="80" mass="9410">INWIIIEQHLENFKNLFGKMNTEILDELRNIQLFHQNLAKKKKPEQSTLLLELAKSKLKKSFSRKLALTILETDVLDYGN</sequence>